<dbReference type="Proteomes" id="UP000499080">
    <property type="component" value="Unassembled WGS sequence"/>
</dbReference>
<reference evidence="2 3" key="1">
    <citation type="journal article" date="2019" name="Sci. Rep.">
        <title>Orb-weaving spider Araneus ventricosus genome elucidates the spidroin gene catalogue.</title>
        <authorList>
            <person name="Kono N."/>
            <person name="Nakamura H."/>
            <person name="Ohtoshi R."/>
            <person name="Moran D.A.P."/>
            <person name="Shinohara A."/>
            <person name="Yoshida Y."/>
            <person name="Fujiwara M."/>
            <person name="Mori M."/>
            <person name="Tomita M."/>
            <person name="Arakawa K."/>
        </authorList>
    </citation>
    <scope>NUCLEOTIDE SEQUENCE [LARGE SCALE GENOMIC DNA]</scope>
</reference>
<feature type="chain" id="PRO_5021315136" description="Secreted protein" evidence="1">
    <location>
        <begin position="18"/>
        <end position="125"/>
    </location>
</feature>
<name>A0A4Y2VZU5_ARAVE</name>
<evidence type="ECO:0000313" key="2">
    <source>
        <dbReference type="EMBL" id="GBO29858.1"/>
    </source>
</evidence>
<feature type="signal peptide" evidence="1">
    <location>
        <begin position="1"/>
        <end position="17"/>
    </location>
</feature>
<sequence length="125" mass="13644">MTIVFLLFSPLLHVATCLPADSPVTPAQILLQLISDCEPVTLHLLPKRPIVLCTCLPADSSPAGLHWALFYVGTPTTVARNRPIFPTETIFPSFLSQKLKLISLMSLKHQDTQVVGLPARMDPGC</sequence>
<evidence type="ECO:0000256" key="1">
    <source>
        <dbReference type="SAM" id="SignalP"/>
    </source>
</evidence>
<evidence type="ECO:0000313" key="3">
    <source>
        <dbReference type="Proteomes" id="UP000499080"/>
    </source>
</evidence>
<proteinExistence type="predicted"/>
<organism evidence="2 3">
    <name type="scientific">Araneus ventricosus</name>
    <name type="common">Orbweaver spider</name>
    <name type="synonym">Epeira ventricosa</name>
    <dbReference type="NCBI Taxonomy" id="182803"/>
    <lineage>
        <taxon>Eukaryota</taxon>
        <taxon>Metazoa</taxon>
        <taxon>Ecdysozoa</taxon>
        <taxon>Arthropoda</taxon>
        <taxon>Chelicerata</taxon>
        <taxon>Arachnida</taxon>
        <taxon>Araneae</taxon>
        <taxon>Araneomorphae</taxon>
        <taxon>Entelegynae</taxon>
        <taxon>Araneoidea</taxon>
        <taxon>Araneidae</taxon>
        <taxon>Araneus</taxon>
    </lineage>
</organism>
<dbReference type="AlphaFoldDB" id="A0A4Y2VZU5"/>
<evidence type="ECO:0008006" key="4">
    <source>
        <dbReference type="Google" id="ProtNLM"/>
    </source>
</evidence>
<protein>
    <recommendedName>
        <fullName evidence="4">Secreted protein</fullName>
    </recommendedName>
</protein>
<keyword evidence="1" id="KW-0732">Signal</keyword>
<dbReference type="EMBL" id="BGPR01053049">
    <property type="protein sequence ID" value="GBO29858.1"/>
    <property type="molecule type" value="Genomic_DNA"/>
</dbReference>
<keyword evidence="3" id="KW-1185">Reference proteome</keyword>
<gene>
    <name evidence="2" type="ORF">AVEN_264593_1</name>
</gene>
<accession>A0A4Y2VZU5</accession>
<comment type="caution">
    <text evidence="2">The sequence shown here is derived from an EMBL/GenBank/DDBJ whole genome shotgun (WGS) entry which is preliminary data.</text>
</comment>